<dbReference type="GO" id="GO:0004497">
    <property type="term" value="F:monooxygenase activity"/>
    <property type="evidence" value="ECO:0007669"/>
    <property type="project" value="UniProtKB-ARBA"/>
</dbReference>
<protein>
    <recommendedName>
        <fullName evidence="2">plastoquinol--plastocyanin reductase</fullName>
        <ecNumber evidence="2">7.1.1.6</ecNumber>
    </recommendedName>
</protein>
<dbReference type="STRING" id="1183438.GKIL_0990"/>
<evidence type="ECO:0000256" key="13">
    <source>
        <dbReference type="ARBA" id="ARBA00023157"/>
    </source>
</evidence>
<proteinExistence type="predicted"/>
<evidence type="ECO:0000256" key="6">
    <source>
        <dbReference type="ARBA" id="ARBA00022723"/>
    </source>
</evidence>
<organism evidence="17 18">
    <name type="scientific">Gloeobacter kilaueensis (strain ATCC BAA-2537 / CCAP 1431/1 / ULC 316 / JS1)</name>
    <dbReference type="NCBI Taxonomy" id="1183438"/>
    <lineage>
        <taxon>Bacteria</taxon>
        <taxon>Bacillati</taxon>
        <taxon>Cyanobacteriota</taxon>
        <taxon>Cyanophyceae</taxon>
        <taxon>Gloeobacterales</taxon>
        <taxon>Gloeobacteraceae</taxon>
        <taxon>Gloeobacter</taxon>
    </lineage>
</organism>
<keyword evidence="7" id="KW-1278">Translocase</keyword>
<comment type="subcellular location">
    <subcellularLocation>
        <location evidence="1">Membrane</location>
        <topology evidence="1">Single-pass membrane protein</topology>
    </subcellularLocation>
</comment>
<dbReference type="Pfam" id="PF25471">
    <property type="entry name" value="TM_PetC"/>
    <property type="match status" value="1"/>
</dbReference>
<keyword evidence="18" id="KW-1185">Reference proteome</keyword>
<evidence type="ECO:0000256" key="10">
    <source>
        <dbReference type="ARBA" id="ARBA00023004"/>
    </source>
</evidence>
<dbReference type="eggNOG" id="COG0723">
    <property type="taxonomic scope" value="Bacteria"/>
</dbReference>
<name>U5QE88_GLOK1</name>
<dbReference type="InterPro" id="IPR005805">
    <property type="entry name" value="Rieske_Fe-S_prot_C"/>
</dbReference>
<sequence>MPELSAASRRQLLTSLTGGAIASTTLAALYPLARFFSPPARQCAAPIGNVARDNQGNEIRVHKLLAGSPCSEALKRVLVQNGRPGEGSPVYLVSNDCRLADYAISAVCPHQGCVVPWNSESQIFSCPCHSSRFDPEGRLLKGPAKQSLALLAVRVQDDRVLLLPRQGNR</sequence>
<keyword evidence="12" id="KW-0472">Membrane</keyword>
<evidence type="ECO:0000313" key="17">
    <source>
        <dbReference type="EMBL" id="AGY57236.1"/>
    </source>
</evidence>
<dbReference type="GO" id="GO:0016705">
    <property type="term" value="F:oxidoreductase activity, acting on paired donors, with incorporation or reduction of molecular oxygen"/>
    <property type="evidence" value="ECO:0007669"/>
    <property type="project" value="UniProtKB-ARBA"/>
</dbReference>
<comment type="cofactor">
    <cofactor evidence="14">
        <name>[2Fe-2S] cluster</name>
        <dbReference type="ChEBI" id="CHEBI:190135"/>
    </cofactor>
</comment>
<evidence type="ECO:0000256" key="3">
    <source>
        <dbReference type="ARBA" id="ARBA00022448"/>
    </source>
</evidence>
<dbReference type="GO" id="GO:0051537">
    <property type="term" value="F:2 iron, 2 sulfur cluster binding"/>
    <property type="evidence" value="ECO:0007669"/>
    <property type="project" value="UniProtKB-KW"/>
</dbReference>
<reference evidence="17 18" key="1">
    <citation type="journal article" date="2013" name="PLoS ONE">
        <title>Cultivation and Complete Genome Sequencing of Gloeobacter kilaueensis sp. nov., from a Lava Cave in Kilauea Caldera, Hawai'i.</title>
        <authorList>
            <person name="Saw J.H."/>
            <person name="Schatz M."/>
            <person name="Brown M.V."/>
            <person name="Kunkel D.D."/>
            <person name="Foster J.S."/>
            <person name="Shick H."/>
            <person name="Christensen S."/>
            <person name="Hou S."/>
            <person name="Wan X."/>
            <person name="Donachie S.P."/>
        </authorList>
    </citation>
    <scope>NUCLEOTIDE SEQUENCE [LARGE SCALE GENOMIC DNA]</scope>
    <source>
        <strain evidence="18">JS</strain>
    </source>
</reference>
<dbReference type="Gene3D" id="1.20.5.700">
    <property type="entry name" value="Single helix bin"/>
    <property type="match status" value="1"/>
</dbReference>
<dbReference type="PANTHER" id="PTHR10134">
    <property type="entry name" value="CYTOCHROME B-C1 COMPLEX SUBUNIT RIESKE, MITOCHONDRIAL"/>
    <property type="match status" value="1"/>
</dbReference>
<evidence type="ECO:0000256" key="4">
    <source>
        <dbReference type="ARBA" id="ARBA00022692"/>
    </source>
</evidence>
<dbReference type="GO" id="GO:0046872">
    <property type="term" value="F:metal ion binding"/>
    <property type="evidence" value="ECO:0007669"/>
    <property type="project" value="UniProtKB-KW"/>
</dbReference>
<dbReference type="GO" id="GO:0016020">
    <property type="term" value="C:membrane"/>
    <property type="evidence" value="ECO:0007669"/>
    <property type="project" value="UniProtKB-SubCell"/>
</dbReference>
<dbReference type="Gene3D" id="2.102.10.10">
    <property type="entry name" value="Rieske [2Fe-2S] iron-sulphur domain"/>
    <property type="match status" value="1"/>
</dbReference>
<dbReference type="Pfam" id="PF00355">
    <property type="entry name" value="Rieske"/>
    <property type="match status" value="1"/>
</dbReference>
<keyword evidence="5" id="KW-0001">2Fe-2S</keyword>
<dbReference type="PROSITE" id="PS51318">
    <property type="entry name" value="TAT"/>
    <property type="match status" value="1"/>
</dbReference>
<comment type="catalytic activity">
    <reaction evidence="15">
        <text>2 oxidized [plastocyanin] + a plastoquinol + 2 H(+)(in) = 2 reduced [plastocyanin] + a plastoquinone + 4 H(+)(out)</text>
        <dbReference type="Rhea" id="RHEA:22148"/>
        <dbReference type="Rhea" id="RHEA-COMP:9561"/>
        <dbReference type="Rhea" id="RHEA-COMP:9562"/>
        <dbReference type="Rhea" id="RHEA-COMP:10039"/>
        <dbReference type="Rhea" id="RHEA-COMP:10040"/>
        <dbReference type="ChEBI" id="CHEBI:15378"/>
        <dbReference type="ChEBI" id="CHEBI:17757"/>
        <dbReference type="ChEBI" id="CHEBI:29036"/>
        <dbReference type="ChEBI" id="CHEBI:49552"/>
        <dbReference type="ChEBI" id="CHEBI:62192"/>
        <dbReference type="EC" id="7.1.1.6"/>
    </reaction>
</comment>
<dbReference type="InterPro" id="IPR006311">
    <property type="entry name" value="TAT_signal"/>
</dbReference>
<dbReference type="EMBL" id="CP003587">
    <property type="protein sequence ID" value="AGY57236.1"/>
    <property type="molecule type" value="Genomic_DNA"/>
</dbReference>
<keyword evidence="13" id="KW-1015">Disulfide bond</keyword>
<dbReference type="SUPFAM" id="SSF50022">
    <property type="entry name" value="ISP domain"/>
    <property type="match status" value="1"/>
</dbReference>
<keyword evidence="9" id="KW-1133">Transmembrane helix</keyword>
<keyword evidence="4" id="KW-0812">Transmembrane</keyword>
<keyword evidence="6" id="KW-0479">Metal-binding</keyword>
<dbReference type="KEGG" id="glj:GKIL_0990"/>
<gene>
    <name evidence="17" type="ORF">GKIL_0990</name>
</gene>
<evidence type="ECO:0000256" key="7">
    <source>
        <dbReference type="ARBA" id="ARBA00022967"/>
    </source>
</evidence>
<dbReference type="InterPro" id="IPR017941">
    <property type="entry name" value="Rieske_2Fe-2S"/>
</dbReference>
<evidence type="ECO:0000256" key="14">
    <source>
        <dbReference type="ARBA" id="ARBA00034078"/>
    </source>
</evidence>
<dbReference type="HOGENOM" id="CLU_055690_8_0_3"/>
<dbReference type="InterPro" id="IPR057415">
    <property type="entry name" value="TM_PetC"/>
</dbReference>
<evidence type="ECO:0000256" key="8">
    <source>
        <dbReference type="ARBA" id="ARBA00022982"/>
    </source>
</evidence>
<evidence type="ECO:0000256" key="12">
    <source>
        <dbReference type="ARBA" id="ARBA00023136"/>
    </source>
</evidence>
<dbReference type="GO" id="GO:0009496">
    <property type="term" value="F:plastoquinol--plastocyanin reductase activity"/>
    <property type="evidence" value="ECO:0007669"/>
    <property type="project" value="UniProtKB-EC"/>
</dbReference>
<keyword evidence="11" id="KW-0411">Iron-sulfur</keyword>
<dbReference type="InterPro" id="IPR036922">
    <property type="entry name" value="Rieske_2Fe-2S_sf"/>
</dbReference>
<dbReference type="Proteomes" id="UP000017396">
    <property type="component" value="Chromosome"/>
</dbReference>
<dbReference type="EC" id="7.1.1.6" evidence="2"/>
<evidence type="ECO:0000256" key="1">
    <source>
        <dbReference type="ARBA" id="ARBA00004167"/>
    </source>
</evidence>
<keyword evidence="8" id="KW-0249">Electron transport</keyword>
<keyword evidence="3" id="KW-0813">Transport</keyword>
<dbReference type="OrthoDB" id="9767869at2"/>
<evidence type="ECO:0000256" key="5">
    <source>
        <dbReference type="ARBA" id="ARBA00022714"/>
    </source>
</evidence>
<feature type="domain" description="Rieske" evidence="16">
    <location>
        <begin position="102"/>
        <end position="162"/>
    </location>
</feature>
<evidence type="ECO:0000259" key="16">
    <source>
        <dbReference type="PROSITE" id="PS51296"/>
    </source>
</evidence>
<evidence type="ECO:0000256" key="15">
    <source>
        <dbReference type="ARBA" id="ARBA00047828"/>
    </source>
</evidence>
<evidence type="ECO:0000256" key="2">
    <source>
        <dbReference type="ARBA" id="ARBA00012952"/>
    </source>
</evidence>
<evidence type="ECO:0000256" key="9">
    <source>
        <dbReference type="ARBA" id="ARBA00022989"/>
    </source>
</evidence>
<dbReference type="RefSeq" id="WP_023172301.1">
    <property type="nucleotide sequence ID" value="NC_022600.1"/>
</dbReference>
<evidence type="ECO:0000313" key="18">
    <source>
        <dbReference type="Proteomes" id="UP000017396"/>
    </source>
</evidence>
<evidence type="ECO:0000256" key="11">
    <source>
        <dbReference type="ARBA" id="ARBA00023014"/>
    </source>
</evidence>
<dbReference type="InterPro" id="IPR014349">
    <property type="entry name" value="Rieske_Fe-S_prot"/>
</dbReference>
<dbReference type="AlphaFoldDB" id="U5QE88"/>
<accession>U5QE88</accession>
<dbReference type="PROSITE" id="PS51296">
    <property type="entry name" value="RIESKE"/>
    <property type="match status" value="1"/>
</dbReference>
<keyword evidence="10" id="KW-0408">Iron</keyword>
<dbReference type="PRINTS" id="PR00162">
    <property type="entry name" value="RIESKE"/>
</dbReference>